<gene>
    <name evidence="1" type="ORF">BABA_07076</name>
</gene>
<dbReference type="InterPro" id="IPR015422">
    <property type="entry name" value="PyrdxlP-dep_Trfase_small"/>
</dbReference>
<protein>
    <submittedName>
        <fullName evidence="1">Cys/Met metabolism pyridoxal-phosphate-dependent protein</fullName>
    </submittedName>
</protein>
<proteinExistence type="predicted"/>
<evidence type="ECO:0000313" key="2">
    <source>
        <dbReference type="Proteomes" id="UP000006316"/>
    </source>
</evidence>
<dbReference type="AlphaFoldDB" id="K6CG64"/>
<dbReference type="Proteomes" id="UP000006316">
    <property type="component" value="Unassembled WGS sequence"/>
</dbReference>
<dbReference type="STRING" id="1117379.BABA_07076"/>
<dbReference type="Gene3D" id="3.90.1150.10">
    <property type="entry name" value="Aspartate Aminotransferase, domain 1"/>
    <property type="match status" value="1"/>
</dbReference>
<evidence type="ECO:0000313" key="1">
    <source>
        <dbReference type="EMBL" id="EKN70120.1"/>
    </source>
</evidence>
<keyword evidence="2" id="KW-1185">Reference proteome</keyword>
<comment type="caution">
    <text evidence="1">The sequence shown here is derived from an EMBL/GenBank/DDBJ whole genome shotgun (WGS) entry which is preliminary data.</text>
</comment>
<sequence>MNVFKVGVSWGSFKSLIISPDLGDNEDKLTIEHISPGLIRIAVGLENAKDSTLFQRYWKFQLDLPSLQ</sequence>
<name>K6CG64_9BACI</name>
<accession>K6CG64</accession>
<organism evidence="1 2">
    <name type="scientific">Neobacillus bataviensis LMG 21833</name>
    <dbReference type="NCBI Taxonomy" id="1117379"/>
    <lineage>
        <taxon>Bacteria</taxon>
        <taxon>Bacillati</taxon>
        <taxon>Bacillota</taxon>
        <taxon>Bacilli</taxon>
        <taxon>Bacillales</taxon>
        <taxon>Bacillaceae</taxon>
        <taxon>Neobacillus</taxon>
    </lineage>
</organism>
<dbReference type="EMBL" id="AJLS01000043">
    <property type="protein sequence ID" value="EKN70120.1"/>
    <property type="molecule type" value="Genomic_DNA"/>
</dbReference>
<reference evidence="1 2" key="1">
    <citation type="journal article" date="2012" name="Front. Microbiol.">
        <title>Redundancy and modularity in membrane-associated dissimilatory nitrate reduction in Bacillus.</title>
        <authorList>
            <person name="Heylen K."/>
            <person name="Keltjens J."/>
        </authorList>
    </citation>
    <scope>NUCLEOTIDE SEQUENCE [LARGE SCALE GENOMIC DNA]</scope>
    <source>
        <strain evidence="2">LMG 21833T</strain>
    </source>
</reference>